<name>A0A7X8SGQ6_9BACT</name>
<evidence type="ECO:0000259" key="6">
    <source>
        <dbReference type="Pfam" id="PF07980"/>
    </source>
</evidence>
<dbReference type="EMBL" id="JABAIL010000001">
    <property type="protein sequence ID" value="NLR89936.1"/>
    <property type="molecule type" value="Genomic_DNA"/>
</dbReference>
<keyword evidence="4" id="KW-0472">Membrane</keyword>
<dbReference type="RefSeq" id="WP_168880619.1">
    <property type="nucleotide sequence ID" value="NZ_JABAIL010000001.1"/>
</dbReference>
<dbReference type="AlphaFoldDB" id="A0A7X8SGQ6"/>
<feature type="domain" description="SusD-like N-terminal" evidence="7">
    <location>
        <begin position="88"/>
        <end position="225"/>
    </location>
</feature>
<reference evidence="8 9" key="1">
    <citation type="submission" date="2020-04" db="EMBL/GenBank/DDBJ databases">
        <title>Flammeovirga sp. SR4, a novel species isolated from seawater.</title>
        <authorList>
            <person name="Wang X."/>
        </authorList>
    </citation>
    <scope>NUCLEOTIDE SEQUENCE [LARGE SCALE GENOMIC DNA]</scope>
    <source>
        <strain evidence="8 9">SR4</strain>
    </source>
</reference>
<dbReference type="InterPro" id="IPR011990">
    <property type="entry name" value="TPR-like_helical_dom_sf"/>
</dbReference>
<evidence type="ECO:0000259" key="7">
    <source>
        <dbReference type="Pfam" id="PF14322"/>
    </source>
</evidence>
<keyword evidence="3" id="KW-0732">Signal</keyword>
<comment type="caution">
    <text evidence="8">The sequence shown here is derived from an EMBL/GenBank/DDBJ whole genome shotgun (WGS) entry which is preliminary data.</text>
</comment>
<dbReference type="Gene3D" id="1.25.40.390">
    <property type="match status" value="1"/>
</dbReference>
<accession>A0A7X8SGQ6</accession>
<comment type="similarity">
    <text evidence="2">Belongs to the SusD family.</text>
</comment>
<evidence type="ECO:0000256" key="2">
    <source>
        <dbReference type="ARBA" id="ARBA00006275"/>
    </source>
</evidence>
<protein>
    <submittedName>
        <fullName evidence="8">RagB/SusD family nutrient uptake outer membrane protein</fullName>
    </submittedName>
</protein>
<dbReference type="Proteomes" id="UP000585050">
    <property type="component" value="Unassembled WGS sequence"/>
</dbReference>
<evidence type="ECO:0000313" key="9">
    <source>
        <dbReference type="Proteomes" id="UP000585050"/>
    </source>
</evidence>
<evidence type="ECO:0000256" key="3">
    <source>
        <dbReference type="ARBA" id="ARBA00022729"/>
    </source>
</evidence>
<feature type="domain" description="RagB/SusD" evidence="6">
    <location>
        <begin position="328"/>
        <end position="488"/>
    </location>
</feature>
<keyword evidence="9" id="KW-1185">Reference proteome</keyword>
<dbReference type="InterPro" id="IPR033985">
    <property type="entry name" value="SusD-like_N"/>
</dbReference>
<dbReference type="CDD" id="cd08977">
    <property type="entry name" value="SusD"/>
    <property type="match status" value="1"/>
</dbReference>
<dbReference type="Pfam" id="PF14322">
    <property type="entry name" value="SusD-like_3"/>
    <property type="match status" value="1"/>
</dbReference>
<evidence type="ECO:0000256" key="4">
    <source>
        <dbReference type="ARBA" id="ARBA00023136"/>
    </source>
</evidence>
<evidence type="ECO:0000256" key="5">
    <source>
        <dbReference type="ARBA" id="ARBA00023237"/>
    </source>
</evidence>
<organism evidence="8 9">
    <name type="scientific">Flammeovirga agarivorans</name>
    <dbReference type="NCBI Taxonomy" id="2726742"/>
    <lineage>
        <taxon>Bacteria</taxon>
        <taxon>Pseudomonadati</taxon>
        <taxon>Bacteroidota</taxon>
        <taxon>Cytophagia</taxon>
        <taxon>Cytophagales</taxon>
        <taxon>Flammeovirgaceae</taxon>
        <taxon>Flammeovirga</taxon>
    </lineage>
</organism>
<evidence type="ECO:0000256" key="1">
    <source>
        <dbReference type="ARBA" id="ARBA00004442"/>
    </source>
</evidence>
<proteinExistence type="inferred from homology"/>
<dbReference type="GO" id="GO:0009279">
    <property type="term" value="C:cell outer membrane"/>
    <property type="evidence" value="ECO:0007669"/>
    <property type="project" value="UniProtKB-SubCell"/>
</dbReference>
<sequence>MKNTLIGLLLILGLTQCHSLIDLDPISEETRDTAYVKGTQLEAALVGLYSTFASSEYYIWDKMNMQDMRADNHYAGGDTPDLFAIDALNITPTNSRLFEIWKNLYDAISKANNLIEKAEQLDDPSFSEERLSQISGEAYFLRAYHYYNLVNMFGGVPLVTEFTTSVDNEKLQVKRATVEEVYAQIIKDLEVAISLLPDSFGNDNSVNKARATSGAANAMLAKAYLQMPSPNYQKALVYIKAVEESTANYQLIDYGHLFDGTHQNNAESILEIQFMGPNAGSFGPQLLLPPSISGDTWRKFLTPSHDLINAYNAENDNVRLNASVLFEAVDWSDEYWGNTSGTSIPFSYKWKNASGWQSSDNTYLLRFADIVLLKAEALAHTGSLVEAANEVDKIRRRVGLQGLTSDKKSDKESLLQAILDERRLELAAEGHRWDDLVRFGKVVSTMNNLVEIDLRTGEAVNYNMTENKILLPIPQQEIDRNPNLDQNPM</sequence>
<gene>
    <name evidence="8" type="ORF">HGP29_01905</name>
</gene>
<dbReference type="SUPFAM" id="SSF48452">
    <property type="entry name" value="TPR-like"/>
    <property type="match status" value="1"/>
</dbReference>
<dbReference type="InterPro" id="IPR012944">
    <property type="entry name" value="SusD_RagB_dom"/>
</dbReference>
<comment type="subcellular location">
    <subcellularLocation>
        <location evidence="1">Cell outer membrane</location>
    </subcellularLocation>
</comment>
<dbReference type="Pfam" id="PF07980">
    <property type="entry name" value="SusD_RagB"/>
    <property type="match status" value="1"/>
</dbReference>
<keyword evidence="5" id="KW-0998">Cell outer membrane</keyword>
<evidence type="ECO:0000313" key="8">
    <source>
        <dbReference type="EMBL" id="NLR89936.1"/>
    </source>
</evidence>